<evidence type="ECO:0000256" key="5">
    <source>
        <dbReference type="SAM" id="SignalP"/>
    </source>
</evidence>
<evidence type="ECO:0000313" key="7">
    <source>
        <dbReference type="EMBL" id="KIE47939.1"/>
    </source>
</evidence>
<dbReference type="InterPro" id="IPR002491">
    <property type="entry name" value="ABC_transptr_periplasmic_BD"/>
</dbReference>
<evidence type="ECO:0000313" key="8">
    <source>
        <dbReference type="Proteomes" id="UP000031366"/>
    </source>
</evidence>
<dbReference type="Proteomes" id="UP000031366">
    <property type="component" value="Unassembled WGS sequence"/>
</dbReference>
<dbReference type="SUPFAM" id="SSF53807">
    <property type="entry name" value="Helical backbone' metal receptor"/>
    <property type="match status" value="1"/>
</dbReference>
<comment type="similarity">
    <text evidence="2">Belongs to the bacterial solute-binding protein 8 family.</text>
</comment>
<dbReference type="GO" id="GO:0030288">
    <property type="term" value="C:outer membrane-bounded periplasmic space"/>
    <property type="evidence" value="ECO:0007669"/>
    <property type="project" value="TreeGrafter"/>
</dbReference>
<keyword evidence="8" id="KW-1185">Reference proteome</keyword>
<feature type="domain" description="Fe/B12 periplasmic-binding" evidence="6">
    <location>
        <begin position="68"/>
        <end position="328"/>
    </location>
</feature>
<keyword evidence="3" id="KW-0813">Transport</keyword>
<proteinExistence type="inferred from homology"/>
<evidence type="ECO:0000256" key="3">
    <source>
        <dbReference type="ARBA" id="ARBA00022448"/>
    </source>
</evidence>
<dbReference type="STRING" id="29341.RSJ17_17420"/>
<protein>
    <submittedName>
        <fullName evidence="7">Periplasmic binding family protein</fullName>
    </submittedName>
</protein>
<evidence type="ECO:0000256" key="2">
    <source>
        <dbReference type="ARBA" id="ARBA00008814"/>
    </source>
</evidence>
<reference evidence="7 8" key="1">
    <citation type="journal article" date="2015" name="Infect. Genet. Evol.">
        <title>Genomic sequences of six botulinum neurotoxin-producing strains representing three clostridial species illustrate the mobility and diversity of botulinum neurotoxin genes.</title>
        <authorList>
            <person name="Smith T.J."/>
            <person name="Hill K.K."/>
            <person name="Xie G."/>
            <person name="Foley B.T."/>
            <person name="Williamson C.H."/>
            <person name="Foster J.T."/>
            <person name="Johnson S.L."/>
            <person name="Chertkov O."/>
            <person name="Teshima H."/>
            <person name="Gibbons H.S."/>
            <person name="Johnsky L.A."/>
            <person name="Karavis M.A."/>
            <person name="Smith L.A."/>
        </authorList>
    </citation>
    <scope>NUCLEOTIDE SEQUENCE [LARGE SCALE GENOMIC DNA]</scope>
    <source>
        <strain evidence="7 8">CDC 2741</strain>
    </source>
</reference>
<sequence>MKKVLGVMFSLLILMGLITGCNSNKEEVAKENKVVTEKTESVTENTDWPRTIVDFAGNEVVIEKKPEKIVSLWYSYPEILASLGQMPIATTESKFLSSLVCLKDVEGMETVEELGDKLAPNVEKVIELEPDIIFATTNHEEIYDTISKIAPVVVLDREAFYKDWRVGVRTIGEILGEEEEAELVIENTMTKMADGRKSLKSIEEETVALIKTWDGKSYYIESQKDPSYVYAFDKELGLGLTPDPSFVEMAGKNVSVEGLSKIQADHIFLEADISLNETILKDLENNSVWNSLKAVKNGNVHFLDISAITGGPLATEYGVSSIIEALSK</sequence>
<dbReference type="PANTHER" id="PTHR30532:SF24">
    <property type="entry name" value="FERRIC ENTEROBACTIN-BINDING PERIPLASMIC PROTEIN FEPB"/>
    <property type="match status" value="1"/>
</dbReference>
<gene>
    <name evidence="7" type="ORF">U732_3709</name>
</gene>
<evidence type="ECO:0000259" key="6">
    <source>
        <dbReference type="PROSITE" id="PS50983"/>
    </source>
</evidence>
<dbReference type="Pfam" id="PF01497">
    <property type="entry name" value="Peripla_BP_2"/>
    <property type="match status" value="1"/>
</dbReference>
<organism evidence="7 8">
    <name type="scientific">Clostridium argentinense CDC 2741</name>
    <dbReference type="NCBI Taxonomy" id="1418104"/>
    <lineage>
        <taxon>Bacteria</taxon>
        <taxon>Bacillati</taxon>
        <taxon>Bacillota</taxon>
        <taxon>Clostridia</taxon>
        <taxon>Eubacteriales</taxon>
        <taxon>Clostridiaceae</taxon>
        <taxon>Clostridium</taxon>
    </lineage>
</organism>
<evidence type="ECO:0000256" key="4">
    <source>
        <dbReference type="ARBA" id="ARBA00022729"/>
    </source>
</evidence>
<dbReference type="InterPro" id="IPR051313">
    <property type="entry name" value="Bact_iron-sidero_bind"/>
</dbReference>
<feature type="signal peptide" evidence="5">
    <location>
        <begin position="1"/>
        <end position="20"/>
    </location>
</feature>
<dbReference type="RefSeq" id="WP_039630970.1">
    <property type="nucleotide sequence ID" value="NZ_AYSO01000013.1"/>
</dbReference>
<dbReference type="GO" id="GO:1901678">
    <property type="term" value="P:iron coordination entity transport"/>
    <property type="evidence" value="ECO:0007669"/>
    <property type="project" value="UniProtKB-ARBA"/>
</dbReference>
<dbReference type="PROSITE" id="PS51257">
    <property type="entry name" value="PROKAR_LIPOPROTEIN"/>
    <property type="match status" value="1"/>
</dbReference>
<dbReference type="AlphaFoldDB" id="A0A0C1U5D0"/>
<evidence type="ECO:0000256" key="1">
    <source>
        <dbReference type="ARBA" id="ARBA00004196"/>
    </source>
</evidence>
<dbReference type="EMBL" id="AYSO01000013">
    <property type="protein sequence ID" value="KIE47939.1"/>
    <property type="molecule type" value="Genomic_DNA"/>
</dbReference>
<comment type="caution">
    <text evidence="7">The sequence shown here is derived from an EMBL/GenBank/DDBJ whole genome shotgun (WGS) entry which is preliminary data.</text>
</comment>
<keyword evidence="4 5" id="KW-0732">Signal</keyword>
<feature type="chain" id="PRO_5038642080" evidence="5">
    <location>
        <begin position="21"/>
        <end position="328"/>
    </location>
</feature>
<comment type="subcellular location">
    <subcellularLocation>
        <location evidence="1">Cell envelope</location>
    </subcellularLocation>
</comment>
<name>A0A0C1U5D0_9CLOT</name>
<dbReference type="PANTHER" id="PTHR30532">
    <property type="entry name" value="IRON III DICITRATE-BINDING PERIPLASMIC PROTEIN"/>
    <property type="match status" value="1"/>
</dbReference>
<dbReference type="PROSITE" id="PS50983">
    <property type="entry name" value="FE_B12_PBP"/>
    <property type="match status" value="1"/>
</dbReference>
<accession>A0A0C1U5D0</accession>
<dbReference type="Gene3D" id="3.40.50.1980">
    <property type="entry name" value="Nitrogenase molybdenum iron protein domain"/>
    <property type="match status" value="2"/>
</dbReference>
<dbReference type="OrthoDB" id="9793175at2"/>